<feature type="domain" description="S-Me-THD-like C-terminal" evidence="2">
    <location>
        <begin position="166"/>
        <end position="344"/>
    </location>
</feature>
<evidence type="ECO:0000259" key="2">
    <source>
        <dbReference type="Pfam" id="PF20906"/>
    </source>
</evidence>
<proteinExistence type="predicted"/>
<dbReference type="Gene3D" id="2.40.390.10">
    <property type="entry name" value="CV3147-like"/>
    <property type="match status" value="1"/>
</dbReference>
<accession>A0A7W0CDQ2</accession>
<dbReference type="SUPFAM" id="SSF160991">
    <property type="entry name" value="CV3147-like"/>
    <property type="match status" value="1"/>
</dbReference>
<dbReference type="InterPro" id="IPR010318">
    <property type="entry name" value="S-Me-THD_N"/>
</dbReference>
<evidence type="ECO:0008006" key="5">
    <source>
        <dbReference type="Google" id="ProtNLM"/>
    </source>
</evidence>
<dbReference type="RefSeq" id="WP_181607940.1">
    <property type="nucleotide sequence ID" value="NZ_BAABAM010000001.1"/>
</dbReference>
<sequence>MEITAGVVDDLAAGATLKGSGGGGDTSIVAVLLRHALRQHGPVRLADAGSLPSEALVVPVAATGSITVMLERLPAAHCFTDAVTAVGALLGRDVAAILGFEAGGANALFAVAAAAWSRLPLIDADGMGRAFPRVDQVTFNPGGVAAAPVVLADPSGNLVTINAARDNADAERLLRAALPALGGWAATALYPMTAGQAARCGIRGAFSDTIRLGRALREGQRDRRSRAAMLAEAGASPLFSGVVIEVVRHPRPRTGGALTLEHESDPGRVMRVEMADEYAMTIDDGAVTAHVPDIICVLDKRTWQPISAEQISPGRHVEVIRIPAPAEWLTADAYPLVAPPMFGLGVLDDRTPEGRAR</sequence>
<evidence type="ECO:0000259" key="1">
    <source>
        <dbReference type="Pfam" id="PF06032"/>
    </source>
</evidence>
<dbReference type="Pfam" id="PF06032">
    <property type="entry name" value="S-Me-THD_N"/>
    <property type="match status" value="1"/>
</dbReference>
<feature type="domain" description="S-Me-THD N-terminal" evidence="1">
    <location>
        <begin position="8"/>
        <end position="162"/>
    </location>
</feature>
<evidence type="ECO:0000313" key="3">
    <source>
        <dbReference type="EMBL" id="MBA2889115.1"/>
    </source>
</evidence>
<evidence type="ECO:0000313" key="4">
    <source>
        <dbReference type="Proteomes" id="UP000530928"/>
    </source>
</evidence>
<reference evidence="3 4" key="1">
    <citation type="submission" date="2020-07" db="EMBL/GenBank/DDBJ databases">
        <title>Genomic Encyclopedia of Type Strains, Phase IV (KMG-IV): sequencing the most valuable type-strain genomes for metagenomic binning, comparative biology and taxonomic classification.</title>
        <authorList>
            <person name="Goeker M."/>
        </authorList>
    </citation>
    <scope>NUCLEOTIDE SEQUENCE [LARGE SCALE GENOMIC DNA]</scope>
    <source>
        <strain evidence="3 4">DSM 45533</strain>
    </source>
</reference>
<gene>
    <name evidence="3" type="ORF">HNR30_000450</name>
</gene>
<dbReference type="InterPro" id="IPR024071">
    <property type="entry name" value="S-Me-THD_C_sf"/>
</dbReference>
<protein>
    <recommendedName>
        <fullName evidence="5">DUF917 domain-containing protein</fullName>
    </recommendedName>
</protein>
<dbReference type="Gene3D" id="3.40.1610.10">
    <property type="entry name" value="CV3147-like domain"/>
    <property type="match status" value="1"/>
</dbReference>
<keyword evidence="4" id="KW-1185">Reference proteome</keyword>
<comment type="caution">
    <text evidence="3">The sequence shown here is derived from an EMBL/GenBank/DDBJ whole genome shotgun (WGS) entry which is preliminary data.</text>
</comment>
<dbReference type="InterPro" id="IPR027479">
    <property type="entry name" value="S-Me-THD_N_sf"/>
</dbReference>
<dbReference type="InterPro" id="IPR048350">
    <property type="entry name" value="S-Me-THD-like_C"/>
</dbReference>
<dbReference type="Pfam" id="PF20906">
    <property type="entry name" value="S-Me-THD_C"/>
    <property type="match status" value="1"/>
</dbReference>
<dbReference type="Proteomes" id="UP000530928">
    <property type="component" value="Unassembled WGS sequence"/>
</dbReference>
<organism evidence="3 4">
    <name type="scientific">Nonomuraea soli</name>
    <dbReference type="NCBI Taxonomy" id="1032476"/>
    <lineage>
        <taxon>Bacteria</taxon>
        <taxon>Bacillati</taxon>
        <taxon>Actinomycetota</taxon>
        <taxon>Actinomycetes</taxon>
        <taxon>Streptosporangiales</taxon>
        <taxon>Streptosporangiaceae</taxon>
        <taxon>Nonomuraea</taxon>
    </lineage>
</organism>
<dbReference type="AlphaFoldDB" id="A0A7W0CDQ2"/>
<name>A0A7W0CDQ2_9ACTN</name>
<dbReference type="EMBL" id="JACDUR010000001">
    <property type="protein sequence ID" value="MBA2889115.1"/>
    <property type="molecule type" value="Genomic_DNA"/>
</dbReference>